<feature type="transmembrane region" description="Helical" evidence="1">
    <location>
        <begin position="124"/>
        <end position="143"/>
    </location>
</feature>
<dbReference type="Proteomes" id="UP000196560">
    <property type="component" value="Unassembled WGS sequence"/>
</dbReference>
<dbReference type="PANTHER" id="PTHR37312:SF1">
    <property type="entry name" value="MEMBRANE-BOUND ACYLTRANSFERASE YKRP-RELATED"/>
    <property type="match status" value="1"/>
</dbReference>
<evidence type="ECO:0000313" key="3">
    <source>
        <dbReference type="EMBL" id="OUN43817.1"/>
    </source>
</evidence>
<feature type="transmembrane region" description="Helical" evidence="1">
    <location>
        <begin position="12"/>
        <end position="29"/>
    </location>
</feature>
<name>A0A1Y3U9N1_9ACTN</name>
<evidence type="ECO:0000256" key="1">
    <source>
        <dbReference type="SAM" id="Phobius"/>
    </source>
</evidence>
<dbReference type="InterPro" id="IPR052734">
    <property type="entry name" value="Nod_factor_acetyltransferase"/>
</dbReference>
<keyword evidence="1" id="KW-1133">Transmembrane helix</keyword>
<sequence>MAKRIALFDNIKGVLIILVVAGHFMHPVHNDNLALSAAFDVIYLFHMPLFVFVSGLFAKGAYREGHLNVNRMISFLVLGLAYQAAYLAISGMLTPQRMLLFTSAPWYLIGMVWWYAATPMLSRLPAPAGLAVSLCASLASGCIDLSNGFLAISRSLAFLPFFSLGYYCTTEQLEHLSYRRGLWAAVVAAACIALLRIADAHAYDWFFQMVYGDNPYRSGIASGVAARLTATAIAVLFSLATLKLVPKASSKLTVLGARTLQVYVLHRLIRAWLTFQTPFYHLPILLDPLIGSAIILALSGGITVLCSIPALTPPFDALMRMRWIPKRSAEGHTA</sequence>
<keyword evidence="1" id="KW-0812">Transmembrane</keyword>
<organism evidence="3 4">
    <name type="scientific">Enorma massiliensis</name>
    <dbReference type="NCBI Taxonomy" id="1472761"/>
    <lineage>
        <taxon>Bacteria</taxon>
        <taxon>Bacillati</taxon>
        <taxon>Actinomycetota</taxon>
        <taxon>Coriobacteriia</taxon>
        <taxon>Coriobacteriales</taxon>
        <taxon>Coriobacteriaceae</taxon>
        <taxon>Enorma</taxon>
    </lineage>
</organism>
<accession>A0A1Y3U9N1</accession>
<feature type="transmembrane region" description="Helical" evidence="1">
    <location>
        <begin position="289"/>
        <end position="312"/>
    </location>
</feature>
<dbReference type="AlphaFoldDB" id="A0A1Y3U9N1"/>
<evidence type="ECO:0000259" key="2">
    <source>
        <dbReference type="Pfam" id="PF01757"/>
    </source>
</evidence>
<dbReference type="eggNOG" id="COG3594">
    <property type="taxonomic scope" value="Bacteria"/>
</dbReference>
<gene>
    <name evidence="3" type="ORF">B5G21_03765</name>
</gene>
<dbReference type="EMBL" id="NFHO01000003">
    <property type="protein sequence ID" value="OUN43817.1"/>
    <property type="molecule type" value="Genomic_DNA"/>
</dbReference>
<dbReference type="PANTHER" id="PTHR37312">
    <property type="entry name" value="MEMBRANE-BOUND ACYLTRANSFERASE YKRP-RELATED"/>
    <property type="match status" value="1"/>
</dbReference>
<proteinExistence type="predicted"/>
<dbReference type="Pfam" id="PF01757">
    <property type="entry name" value="Acyl_transf_3"/>
    <property type="match status" value="1"/>
</dbReference>
<feature type="domain" description="Acyltransferase 3" evidence="2">
    <location>
        <begin position="8"/>
        <end position="308"/>
    </location>
</feature>
<keyword evidence="1" id="KW-0472">Membrane</keyword>
<reference evidence="4" key="1">
    <citation type="submission" date="2017-04" db="EMBL/GenBank/DDBJ databases">
        <title>Function of individual gut microbiota members based on whole genome sequencing of pure cultures obtained from chicken caecum.</title>
        <authorList>
            <person name="Medvecky M."/>
            <person name="Cejkova D."/>
            <person name="Polansky O."/>
            <person name="Karasova D."/>
            <person name="Kubasova T."/>
            <person name="Cizek A."/>
            <person name="Rychlik I."/>
        </authorList>
    </citation>
    <scope>NUCLEOTIDE SEQUENCE [LARGE SCALE GENOMIC DNA]</scope>
    <source>
        <strain evidence="4">An70</strain>
    </source>
</reference>
<dbReference type="STRING" id="1118060.GCA_000311845_01297"/>
<feature type="transmembrane region" description="Helical" evidence="1">
    <location>
        <begin position="181"/>
        <end position="198"/>
    </location>
</feature>
<dbReference type="GO" id="GO:0016747">
    <property type="term" value="F:acyltransferase activity, transferring groups other than amino-acyl groups"/>
    <property type="evidence" value="ECO:0007669"/>
    <property type="project" value="InterPro"/>
</dbReference>
<feature type="transmembrane region" description="Helical" evidence="1">
    <location>
        <begin position="41"/>
        <end position="61"/>
    </location>
</feature>
<evidence type="ECO:0000313" key="4">
    <source>
        <dbReference type="Proteomes" id="UP000196560"/>
    </source>
</evidence>
<keyword evidence="4" id="KW-1185">Reference proteome</keyword>
<feature type="transmembrane region" description="Helical" evidence="1">
    <location>
        <begin position="99"/>
        <end position="117"/>
    </location>
</feature>
<dbReference type="RefSeq" id="WP_204206729.1">
    <property type="nucleotide sequence ID" value="NZ_NFHO01000003.1"/>
</dbReference>
<dbReference type="InterPro" id="IPR002656">
    <property type="entry name" value="Acyl_transf_3_dom"/>
</dbReference>
<protein>
    <recommendedName>
        <fullName evidence="2">Acyltransferase 3 domain-containing protein</fullName>
    </recommendedName>
</protein>
<feature type="transmembrane region" description="Helical" evidence="1">
    <location>
        <begin position="73"/>
        <end position="93"/>
    </location>
</feature>
<comment type="caution">
    <text evidence="3">The sequence shown here is derived from an EMBL/GenBank/DDBJ whole genome shotgun (WGS) entry which is preliminary data.</text>
</comment>
<feature type="transmembrane region" description="Helical" evidence="1">
    <location>
        <begin position="218"/>
        <end position="240"/>
    </location>
</feature>